<dbReference type="HOGENOM" id="CLU_978924_0_0_5"/>
<protein>
    <submittedName>
        <fullName evidence="4">NAD dependent epimerase/dehydratase family protein</fullName>
    </submittedName>
</protein>
<dbReference type="GeneID" id="66295030"/>
<dbReference type="SUPFAM" id="SSF51735">
    <property type="entry name" value="NAD(P)-binding Rossmann-fold domains"/>
    <property type="match status" value="1"/>
</dbReference>
<dbReference type="PANTHER" id="PTHR43103:SF3">
    <property type="entry name" value="ADP-L-GLYCERO-D-MANNO-HEPTOSE-6-EPIMERASE"/>
    <property type="match status" value="1"/>
</dbReference>
<comment type="caution">
    <text evidence="4">The sequence shown here is derived from an EMBL/GenBank/DDBJ whole genome shotgun (WGS) entry which is preliminary data.</text>
</comment>
<keyword evidence="2" id="KW-0119">Carbohydrate metabolism</keyword>
<evidence type="ECO:0000256" key="1">
    <source>
        <dbReference type="ARBA" id="ARBA00022857"/>
    </source>
</evidence>
<dbReference type="InterPro" id="IPR001509">
    <property type="entry name" value="Epimerase_deHydtase"/>
</dbReference>
<organism evidence="4 5">
    <name type="scientific">Pelagibacter ubique (strain HTCC1002)</name>
    <dbReference type="NCBI Taxonomy" id="314261"/>
    <lineage>
        <taxon>Bacteria</taxon>
        <taxon>Pseudomonadati</taxon>
        <taxon>Pseudomonadota</taxon>
        <taxon>Alphaproteobacteria</taxon>
        <taxon>Candidatus Pelagibacterales</taxon>
        <taxon>Candidatus Pelagibacteraceae</taxon>
        <taxon>Candidatus Pelagibacter</taxon>
    </lineage>
</organism>
<keyword evidence="1" id="KW-0521">NADP</keyword>
<dbReference type="Gene3D" id="3.40.50.720">
    <property type="entry name" value="NAD(P)-binding Rossmann-like Domain"/>
    <property type="match status" value="1"/>
</dbReference>
<feature type="domain" description="NAD-dependent epimerase/dehydratase" evidence="3">
    <location>
        <begin position="3"/>
        <end position="201"/>
    </location>
</feature>
<dbReference type="PANTHER" id="PTHR43103">
    <property type="entry name" value="NUCLEOSIDE-DIPHOSPHATE-SUGAR EPIMERASE"/>
    <property type="match status" value="1"/>
</dbReference>
<dbReference type="AlphaFoldDB" id="Q1V1T6"/>
<evidence type="ECO:0000313" key="4">
    <source>
        <dbReference type="EMBL" id="EAS84792.1"/>
    </source>
</evidence>
<evidence type="ECO:0000259" key="3">
    <source>
        <dbReference type="Pfam" id="PF01370"/>
    </source>
</evidence>
<sequence>MKILLTGASSYIGQYIILNLLQNNHKILSTSRSDPKIKNKNHKWISHDLSKKPLKLKDFKPDVIIHLAGSAWLNMSSENYVNSNILTTNNLVKTLEGKKFKKVFYLSSRDIYGEVKKSVLNENTIINDPSIYGYTKLIAEKILLNSFPTIILRLPAIIGLGTHGWINSVTNKIKKNKKIILSNSKFNNFMHASELPKIIMKLSKSKINSDIFLVSCSNILKSYNVVKLLKLKLKSKSKIEIKKNKDLNYIISSVKLNRIYKTISVEKVINIYSNELRSKEKYTN</sequence>
<dbReference type="RefSeq" id="WP_006997379.1">
    <property type="nucleotide sequence ID" value="NZ_CH724130.1"/>
</dbReference>
<evidence type="ECO:0000256" key="2">
    <source>
        <dbReference type="ARBA" id="ARBA00023277"/>
    </source>
</evidence>
<proteinExistence type="predicted"/>
<gene>
    <name evidence="4" type="ORF">PU1002_03706</name>
</gene>
<dbReference type="Proteomes" id="UP000005306">
    <property type="component" value="Unassembled WGS sequence"/>
</dbReference>
<dbReference type="Pfam" id="PF01370">
    <property type="entry name" value="Epimerase"/>
    <property type="match status" value="1"/>
</dbReference>
<reference evidence="4 5" key="1">
    <citation type="submission" date="2006-04" db="EMBL/GenBank/DDBJ databases">
        <authorList>
            <person name="Giovannoni S.J."/>
            <person name="Cho J.-C."/>
            <person name="Ferriera S."/>
            <person name="Johnson J."/>
            <person name="Kravitz S."/>
            <person name="Halpern A."/>
            <person name="Remington K."/>
            <person name="Beeson K."/>
            <person name="Tran B."/>
            <person name="Rogers Y.-H."/>
            <person name="Friedman R."/>
            <person name="Venter J.C."/>
        </authorList>
    </citation>
    <scope>NUCLEOTIDE SEQUENCE [LARGE SCALE GENOMIC DNA]</scope>
    <source>
        <strain evidence="4 5">HTCC1002</strain>
    </source>
</reference>
<accession>Q1V1T6</accession>
<evidence type="ECO:0000313" key="5">
    <source>
        <dbReference type="Proteomes" id="UP000005306"/>
    </source>
</evidence>
<dbReference type="EMBL" id="AAPV01000001">
    <property type="protein sequence ID" value="EAS84792.1"/>
    <property type="molecule type" value="Genomic_DNA"/>
</dbReference>
<name>Q1V1T6_PELU1</name>
<dbReference type="CDD" id="cd08946">
    <property type="entry name" value="SDR_e"/>
    <property type="match status" value="1"/>
</dbReference>
<dbReference type="InterPro" id="IPR036291">
    <property type="entry name" value="NAD(P)-bd_dom_sf"/>
</dbReference>